<evidence type="ECO:0000256" key="6">
    <source>
        <dbReference type="ARBA" id="ARBA00022884"/>
    </source>
</evidence>
<keyword evidence="3" id="KW-0808">Transferase</keyword>
<dbReference type="PANTHER" id="PTHR43453:SF1">
    <property type="entry name" value="TRNA_RRNA METHYLTRANSFERASE SPOU TYPE DOMAIN-CONTAINING PROTEIN"/>
    <property type="match status" value="1"/>
</dbReference>
<sequence length="443" mass="48890">MSSPMHASEAVAKQFQSSARRKRRYAAMDDVHDLGLAGRVIVVVENLCDLQNLERLQRTCRAFGAELRLVQDDGTRRQDSRCRKSLDLGGYAPSIRVFHTTTECAKELGAEGARSFATALDKESVSIYNLRFERDRRLALWFGQEKHGLSDAAIAAADERVYIPMAGMVQSLNVAVSAAVVLAEVARQARSEAAPIESRVLSTSAGGDPVPKSASRTEKFWSIAQKRQRGLVVVLEDPDRLDAAAILRGCDAFGVAEVHFIFESTKFFDPLANRQVMKSEGSNLWVCSRVFYKARDCLQHLNERGFTPVLLNPDPRQPAEMALQSDLGQEQKLALWLCSPSTASTAGELLSGACSIGLPGAGEAMAVSNFVSVILAEVVRQRSKCPASHWRLTPEEQLSYVNWCTAVHAKRHPSVQQPQLQESMSPEYQRMGCLRAELARQGW</sequence>
<protein>
    <recommendedName>
        <fullName evidence="7">tRNA/rRNA methyltransferase SpoU type domain-containing protein</fullName>
    </recommendedName>
</protein>
<keyword evidence="4" id="KW-0949">S-adenosyl-L-methionine</keyword>
<dbReference type="SUPFAM" id="SSF75217">
    <property type="entry name" value="alpha/beta knot"/>
    <property type="match status" value="2"/>
</dbReference>
<dbReference type="PANTHER" id="PTHR43453">
    <property type="entry name" value="RRNA METHYLASE-LIKE"/>
    <property type="match status" value="1"/>
</dbReference>
<gene>
    <name evidence="8" type="ORF">CCMP2556_LOCUS22237</name>
</gene>
<organism evidence="8 9">
    <name type="scientific">Durusdinium trenchii</name>
    <dbReference type="NCBI Taxonomy" id="1381693"/>
    <lineage>
        <taxon>Eukaryota</taxon>
        <taxon>Sar</taxon>
        <taxon>Alveolata</taxon>
        <taxon>Dinophyceae</taxon>
        <taxon>Suessiales</taxon>
        <taxon>Symbiodiniaceae</taxon>
        <taxon>Durusdinium</taxon>
    </lineage>
</organism>
<evidence type="ECO:0000313" key="8">
    <source>
        <dbReference type="EMBL" id="CAK9041499.1"/>
    </source>
</evidence>
<keyword evidence="2" id="KW-0489">Methyltransferase</keyword>
<keyword evidence="1" id="KW-0820">tRNA-binding</keyword>
<comment type="caution">
    <text evidence="8">The sequence shown here is derived from an EMBL/GenBank/DDBJ whole genome shotgun (WGS) entry which is preliminary data.</text>
</comment>
<keyword evidence="6" id="KW-0694">RNA-binding</keyword>
<reference evidence="8 9" key="1">
    <citation type="submission" date="2024-02" db="EMBL/GenBank/DDBJ databases">
        <authorList>
            <person name="Chen Y."/>
            <person name="Shah S."/>
            <person name="Dougan E. K."/>
            <person name="Thang M."/>
            <person name="Chan C."/>
        </authorList>
    </citation>
    <scope>NUCLEOTIDE SEQUENCE [LARGE SCALE GENOMIC DNA]</scope>
</reference>
<dbReference type="InterPro" id="IPR029026">
    <property type="entry name" value="tRNA_m1G_MTases_N"/>
</dbReference>
<dbReference type="EMBL" id="CAXAMN010013669">
    <property type="protein sequence ID" value="CAK9041499.1"/>
    <property type="molecule type" value="Genomic_DNA"/>
</dbReference>
<dbReference type="InterPro" id="IPR001537">
    <property type="entry name" value="SpoU_MeTrfase"/>
</dbReference>
<evidence type="ECO:0000256" key="3">
    <source>
        <dbReference type="ARBA" id="ARBA00022679"/>
    </source>
</evidence>
<evidence type="ECO:0000256" key="1">
    <source>
        <dbReference type="ARBA" id="ARBA00022555"/>
    </source>
</evidence>
<evidence type="ECO:0000256" key="2">
    <source>
        <dbReference type="ARBA" id="ARBA00022603"/>
    </source>
</evidence>
<dbReference type="Pfam" id="PF00588">
    <property type="entry name" value="SpoU_methylase"/>
    <property type="match status" value="1"/>
</dbReference>
<feature type="domain" description="tRNA/rRNA methyltransferase SpoU type" evidence="7">
    <location>
        <begin position="40"/>
        <end position="182"/>
    </location>
</feature>
<evidence type="ECO:0000259" key="7">
    <source>
        <dbReference type="Pfam" id="PF00588"/>
    </source>
</evidence>
<keyword evidence="9" id="KW-1185">Reference proteome</keyword>
<dbReference type="Proteomes" id="UP001642484">
    <property type="component" value="Unassembled WGS sequence"/>
</dbReference>
<keyword evidence="5" id="KW-0819">tRNA processing</keyword>
<dbReference type="InterPro" id="IPR029028">
    <property type="entry name" value="Alpha/beta_knot_MTases"/>
</dbReference>
<evidence type="ECO:0000313" key="9">
    <source>
        <dbReference type="Proteomes" id="UP001642484"/>
    </source>
</evidence>
<dbReference type="Gene3D" id="3.40.1280.10">
    <property type="match status" value="2"/>
</dbReference>
<dbReference type="InterPro" id="IPR033671">
    <property type="entry name" value="TrmH"/>
</dbReference>
<evidence type="ECO:0000256" key="4">
    <source>
        <dbReference type="ARBA" id="ARBA00022691"/>
    </source>
</evidence>
<evidence type="ECO:0000256" key="5">
    <source>
        <dbReference type="ARBA" id="ARBA00022694"/>
    </source>
</evidence>
<proteinExistence type="predicted"/>
<name>A0ABP0LU38_9DINO</name>
<accession>A0ABP0LU38</accession>